<dbReference type="GO" id="GO:0016075">
    <property type="term" value="P:rRNA catabolic process"/>
    <property type="evidence" value="ECO:0007669"/>
    <property type="project" value="TreeGrafter"/>
</dbReference>
<dbReference type="GO" id="GO:0071038">
    <property type="term" value="P:TRAMP-dependent tRNA surveillance pathway"/>
    <property type="evidence" value="ECO:0007669"/>
    <property type="project" value="TreeGrafter"/>
</dbReference>
<dbReference type="GO" id="GO:0034476">
    <property type="term" value="P:U5 snRNA 3'-end processing"/>
    <property type="evidence" value="ECO:0007669"/>
    <property type="project" value="TreeGrafter"/>
</dbReference>
<organism evidence="11 12">
    <name type="scientific">Cutaneotrichosporon oleaginosum</name>
    <dbReference type="NCBI Taxonomy" id="879819"/>
    <lineage>
        <taxon>Eukaryota</taxon>
        <taxon>Fungi</taxon>
        <taxon>Dikarya</taxon>
        <taxon>Basidiomycota</taxon>
        <taxon>Agaricomycotina</taxon>
        <taxon>Tremellomycetes</taxon>
        <taxon>Trichosporonales</taxon>
        <taxon>Trichosporonaceae</taxon>
        <taxon>Cutaneotrichosporon</taxon>
    </lineage>
</organism>
<reference evidence="11 12" key="1">
    <citation type="submission" date="2015-03" db="EMBL/GenBank/DDBJ databases">
        <title>Genomics and transcriptomics of the oil-accumulating basidiomycete yeast T. oleaginosus allow insights into substrate utilization and the diverse evolutionary trajectories of mating systems in fungi.</title>
        <authorList>
            <consortium name="DOE Joint Genome Institute"/>
            <person name="Kourist R."/>
            <person name="Kracht O."/>
            <person name="Bracharz F."/>
            <person name="Lipzen A."/>
            <person name="Nolan M."/>
            <person name="Ohm R."/>
            <person name="Grigoriev I."/>
            <person name="Sun S."/>
            <person name="Heitman J."/>
            <person name="Bruck T."/>
            <person name="Nowrousian M."/>
        </authorList>
    </citation>
    <scope>NUCLEOTIDE SEQUENCE [LARGE SCALE GENOMIC DNA]</scope>
    <source>
        <strain evidence="11 12">IBC0246</strain>
    </source>
</reference>
<evidence type="ECO:0000256" key="8">
    <source>
        <dbReference type="ARBA" id="ARBA00023242"/>
    </source>
</evidence>
<keyword evidence="6" id="KW-0271">Exosome</keyword>
<dbReference type="InterPro" id="IPR001247">
    <property type="entry name" value="ExoRNase_PH_dom1"/>
</dbReference>
<dbReference type="RefSeq" id="XP_018276978.1">
    <property type="nucleotide sequence ID" value="XM_018423888.1"/>
</dbReference>
<dbReference type="InterPro" id="IPR033196">
    <property type="entry name" value="Rrp43"/>
</dbReference>
<dbReference type="InterPro" id="IPR036345">
    <property type="entry name" value="ExoRNase_PH_dom2_sf"/>
</dbReference>
<dbReference type="CDD" id="cd11369">
    <property type="entry name" value="RNase_PH_RRP43"/>
    <property type="match status" value="1"/>
</dbReference>
<dbReference type="OrthoDB" id="45882at2759"/>
<dbReference type="GO" id="GO:0034473">
    <property type="term" value="P:U1 snRNA 3'-end processing"/>
    <property type="evidence" value="ECO:0007669"/>
    <property type="project" value="TreeGrafter"/>
</dbReference>
<evidence type="ECO:0000256" key="9">
    <source>
        <dbReference type="ARBA" id="ARBA00030617"/>
    </source>
</evidence>
<evidence type="ECO:0000313" key="12">
    <source>
        <dbReference type="Proteomes" id="UP000053611"/>
    </source>
</evidence>
<dbReference type="GO" id="GO:0071035">
    <property type="term" value="P:nuclear polyadenylation-dependent rRNA catabolic process"/>
    <property type="evidence" value="ECO:0007669"/>
    <property type="project" value="TreeGrafter"/>
</dbReference>
<keyword evidence="12" id="KW-1185">Reference proteome</keyword>
<accession>A0A0J0XHJ8</accession>
<dbReference type="GO" id="GO:0034475">
    <property type="term" value="P:U4 snRNA 3'-end processing"/>
    <property type="evidence" value="ECO:0007669"/>
    <property type="project" value="TreeGrafter"/>
</dbReference>
<dbReference type="SUPFAM" id="SSF55666">
    <property type="entry name" value="Ribonuclease PH domain 2-like"/>
    <property type="match status" value="1"/>
</dbReference>
<evidence type="ECO:0000259" key="10">
    <source>
        <dbReference type="Pfam" id="PF01138"/>
    </source>
</evidence>
<dbReference type="AlphaFoldDB" id="A0A0J0XHJ8"/>
<keyword evidence="11" id="KW-0687">Ribonucleoprotein</keyword>
<dbReference type="EMBL" id="KQ087234">
    <property type="protein sequence ID" value="KLT40487.1"/>
    <property type="molecule type" value="Genomic_DNA"/>
</dbReference>
<comment type="similarity">
    <text evidence="3">Belongs to the RNase PH family.</text>
</comment>
<dbReference type="STRING" id="879819.A0A0J0XHJ8"/>
<name>A0A0J0XHJ8_9TREE</name>
<dbReference type="InterPro" id="IPR050590">
    <property type="entry name" value="Exosome_comp_Rrp42_subfam"/>
</dbReference>
<dbReference type="FunFam" id="3.30.230.70:FF:000017">
    <property type="entry name" value="Exosome complex component Rrp42"/>
    <property type="match status" value="1"/>
</dbReference>
<evidence type="ECO:0000256" key="4">
    <source>
        <dbReference type="ARBA" id="ARBA00022490"/>
    </source>
</evidence>
<evidence type="ECO:0000256" key="6">
    <source>
        <dbReference type="ARBA" id="ARBA00022835"/>
    </source>
</evidence>
<keyword evidence="4" id="KW-0963">Cytoplasm</keyword>
<dbReference type="PANTHER" id="PTHR11097:SF9">
    <property type="entry name" value="EXOSOME COMPLEX COMPONENT RRP43"/>
    <property type="match status" value="1"/>
</dbReference>
<evidence type="ECO:0000256" key="7">
    <source>
        <dbReference type="ARBA" id="ARBA00022884"/>
    </source>
</evidence>
<dbReference type="SUPFAM" id="SSF54211">
    <property type="entry name" value="Ribosomal protein S5 domain 2-like"/>
    <property type="match status" value="1"/>
</dbReference>
<keyword evidence="5" id="KW-0698">rRNA processing</keyword>
<evidence type="ECO:0000256" key="3">
    <source>
        <dbReference type="ARBA" id="ARBA00006678"/>
    </source>
</evidence>
<dbReference type="Gene3D" id="3.30.230.70">
    <property type="entry name" value="GHMP Kinase, N-terminal domain"/>
    <property type="match status" value="1"/>
</dbReference>
<dbReference type="GO" id="GO:0000177">
    <property type="term" value="C:cytoplasmic exosome (RNase complex)"/>
    <property type="evidence" value="ECO:0007669"/>
    <property type="project" value="TreeGrafter"/>
</dbReference>
<proteinExistence type="inferred from homology"/>
<evidence type="ECO:0000256" key="1">
    <source>
        <dbReference type="ARBA" id="ARBA00004496"/>
    </source>
</evidence>
<evidence type="ECO:0000256" key="5">
    <source>
        <dbReference type="ARBA" id="ARBA00022552"/>
    </source>
</evidence>
<dbReference type="GO" id="GO:0000176">
    <property type="term" value="C:nuclear exosome (RNase complex)"/>
    <property type="evidence" value="ECO:0007669"/>
    <property type="project" value="TreeGrafter"/>
</dbReference>
<dbReference type="Proteomes" id="UP000053611">
    <property type="component" value="Unassembled WGS sequence"/>
</dbReference>
<sequence length="291" mass="31085">MATAVQSSTSGDVSGSSSAAAIFQRLHPDQYLTRFLDKGYRPDARRKDVWRDVSINVGSIATADGSALVRMGDTTMVCGVKAEVAEPSGSRPDEGFVVPNIDLPALCSPKFKPGPPADEAQTMSNWLNDLLVSSQTLPPTSLVIAPGKAAWSVYIDVVCINFDGNAYDAAVLAVMAALRNTRLPRATFSEDTQQTTCDANETFPLPLGRLPLTASFGVFQSTHVLPDPTAFELPLLSTNICIALDEQLRACAVRQEGLGGVTGRSGDDVLSEAWTAAEERVRALRNILEQS</sequence>
<dbReference type="GO" id="GO:0005730">
    <property type="term" value="C:nucleolus"/>
    <property type="evidence" value="ECO:0007669"/>
    <property type="project" value="UniProtKB-SubCell"/>
</dbReference>
<evidence type="ECO:0000313" key="11">
    <source>
        <dbReference type="EMBL" id="KLT40487.1"/>
    </source>
</evidence>
<dbReference type="GO" id="GO:0071028">
    <property type="term" value="P:nuclear mRNA surveillance"/>
    <property type="evidence" value="ECO:0007669"/>
    <property type="project" value="TreeGrafter"/>
</dbReference>
<dbReference type="InterPro" id="IPR020568">
    <property type="entry name" value="Ribosomal_Su5_D2-typ_SF"/>
</dbReference>
<gene>
    <name evidence="11" type="ORF">CC85DRAFT_287463</name>
</gene>
<keyword evidence="11" id="KW-0689">Ribosomal protein</keyword>
<dbReference type="GO" id="GO:0000467">
    <property type="term" value="P:exonucleolytic trimming to generate mature 3'-end of 5.8S rRNA from tricistronic rRNA transcript (SSU-rRNA, 5.8S rRNA, LSU-rRNA)"/>
    <property type="evidence" value="ECO:0007669"/>
    <property type="project" value="TreeGrafter"/>
</dbReference>
<protein>
    <recommendedName>
        <fullName evidence="9">Ribosomal RNA-processing protein 43</fullName>
    </recommendedName>
</protein>
<dbReference type="GO" id="GO:0005840">
    <property type="term" value="C:ribosome"/>
    <property type="evidence" value="ECO:0007669"/>
    <property type="project" value="UniProtKB-KW"/>
</dbReference>
<dbReference type="GeneID" id="28984491"/>
<comment type="subcellular location">
    <subcellularLocation>
        <location evidence="1">Cytoplasm</location>
    </subcellularLocation>
    <subcellularLocation>
        <location evidence="2">Nucleus</location>
        <location evidence="2">Nucleolus</location>
    </subcellularLocation>
</comment>
<dbReference type="GO" id="GO:0035925">
    <property type="term" value="F:mRNA 3'-UTR AU-rich region binding"/>
    <property type="evidence" value="ECO:0007669"/>
    <property type="project" value="TreeGrafter"/>
</dbReference>
<keyword evidence="8" id="KW-0539">Nucleus</keyword>
<dbReference type="PANTHER" id="PTHR11097">
    <property type="entry name" value="EXOSOME COMPLEX EXONUCLEASE RIBOSOMAL RNA PROCESSING PROTEIN"/>
    <property type="match status" value="1"/>
</dbReference>
<keyword evidence="7" id="KW-0694">RNA-binding</keyword>
<evidence type="ECO:0000256" key="2">
    <source>
        <dbReference type="ARBA" id="ARBA00004604"/>
    </source>
</evidence>
<dbReference type="Pfam" id="PF01138">
    <property type="entry name" value="RNase_PH"/>
    <property type="match status" value="1"/>
</dbReference>
<dbReference type="InterPro" id="IPR027408">
    <property type="entry name" value="PNPase/RNase_PH_dom_sf"/>
</dbReference>
<feature type="domain" description="Exoribonuclease phosphorolytic" evidence="10">
    <location>
        <begin position="51"/>
        <end position="184"/>
    </location>
</feature>